<keyword evidence="1" id="KW-1185">Reference proteome</keyword>
<reference evidence="2" key="1">
    <citation type="submission" date="2024-02" db="UniProtKB">
        <authorList>
            <consortium name="WormBaseParasite"/>
        </authorList>
    </citation>
    <scope>IDENTIFICATION</scope>
</reference>
<proteinExistence type="predicted"/>
<dbReference type="AlphaFoldDB" id="A0AAF3EJY4"/>
<protein>
    <submittedName>
        <fullName evidence="2">Uncharacterized protein</fullName>
    </submittedName>
</protein>
<accession>A0AAF3EJY4</accession>
<evidence type="ECO:0000313" key="2">
    <source>
        <dbReference type="WBParaSite" id="MBELARI_LOCUS14314"/>
    </source>
</evidence>
<organism evidence="1 2">
    <name type="scientific">Mesorhabditis belari</name>
    <dbReference type="NCBI Taxonomy" id="2138241"/>
    <lineage>
        <taxon>Eukaryota</taxon>
        <taxon>Metazoa</taxon>
        <taxon>Ecdysozoa</taxon>
        <taxon>Nematoda</taxon>
        <taxon>Chromadorea</taxon>
        <taxon>Rhabditida</taxon>
        <taxon>Rhabditina</taxon>
        <taxon>Rhabditomorpha</taxon>
        <taxon>Rhabditoidea</taxon>
        <taxon>Rhabditidae</taxon>
        <taxon>Mesorhabditinae</taxon>
        <taxon>Mesorhabditis</taxon>
    </lineage>
</organism>
<evidence type="ECO:0000313" key="1">
    <source>
        <dbReference type="Proteomes" id="UP000887575"/>
    </source>
</evidence>
<dbReference type="Proteomes" id="UP000887575">
    <property type="component" value="Unassembled WGS sequence"/>
</dbReference>
<name>A0AAF3EJY4_9BILA</name>
<dbReference type="WBParaSite" id="MBELARI_LOCUS14314">
    <property type="protein sequence ID" value="MBELARI_LOCUS14314"/>
    <property type="gene ID" value="MBELARI_LOCUS14314"/>
</dbReference>
<sequence>MSRARVPPFVPPTITTLQYIHHPGVSPDAQVMLQKRSYGKHDRECSLLPLAFRPYTNRLSDEFSEVSFLKN</sequence>